<evidence type="ECO:0000256" key="2">
    <source>
        <dbReference type="ARBA" id="ARBA00022679"/>
    </source>
</evidence>
<evidence type="ECO:0000313" key="3">
    <source>
        <dbReference type="EMBL" id="GIE37865.1"/>
    </source>
</evidence>
<keyword evidence="1" id="KW-0328">Glycosyltransferase</keyword>
<evidence type="ECO:0008006" key="5">
    <source>
        <dbReference type="Google" id="ProtNLM"/>
    </source>
</evidence>
<name>A0ABQ4AAA6_9ACTN</name>
<dbReference type="Proteomes" id="UP000631312">
    <property type="component" value="Unassembled WGS sequence"/>
</dbReference>
<dbReference type="Gene3D" id="3.40.50.2000">
    <property type="entry name" value="Glycogen Phosphorylase B"/>
    <property type="match status" value="2"/>
</dbReference>
<keyword evidence="4" id="KW-1185">Reference proteome</keyword>
<reference evidence="3 4" key="1">
    <citation type="submission" date="2021-01" db="EMBL/GenBank/DDBJ databases">
        <title>Whole genome shotgun sequence of Actinoplanes lobatus NBRC 12513.</title>
        <authorList>
            <person name="Komaki H."/>
            <person name="Tamura T."/>
        </authorList>
    </citation>
    <scope>NUCLEOTIDE SEQUENCE [LARGE SCALE GENOMIC DNA]</scope>
    <source>
        <strain evidence="3 4">NBRC 12513</strain>
    </source>
</reference>
<protein>
    <recommendedName>
        <fullName evidence="5">Glycosyltransferase</fullName>
    </recommendedName>
</protein>
<dbReference type="PANTHER" id="PTHR12526">
    <property type="entry name" value="GLYCOSYLTRANSFERASE"/>
    <property type="match status" value="1"/>
</dbReference>
<evidence type="ECO:0000256" key="1">
    <source>
        <dbReference type="ARBA" id="ARBA00022676"/>
    </source>
</evidence>
<accession>A0ABQ4AAA6</accession>
<comment type="caution">
    <text evidence="3">The sequence shown here is derived from an EMBL/GenBank/DDBJ whole genome shotgun (WGS) entry which is preliminary data.</text>
</comment>
<dbReference type="EMBL" id="BOMP01000010">
    <property type="protein sequence ID" value="GIE37865.1"/>
    <property type="molecule type" value="Genomic_DNA"/>
</dbReference>
<dbReference type="SUPFAM" id="SSF53756">
    <property type="entry name" value="UDP-Glycosyltransferase/glycogen phosphorylase"/>
    <property type="match status" value="1"/>
</dbReference>
<organism evidence="3 4">
    <name type="scientific">Actinoplanes lobatus</name>
    <dbReference type="NCBI Taxonomy" id="113568"/>
    <lineage>
        <taxon>Bacteria</taxon>
        <taxon>Bacillati</taxon>
        <taxon>Actinomycetota</taxon>
        <taxon>Actinomycetes</taxon>
        <taxon>Micromonosporales</taxon>
        <taxon>Micromonosporaceae</taxon>
        <taxon>Actinoplanes</taxon>
    </lineage>
</organism>
<dbReference type="PANTHER" id="PTHR12526:SF510">
    <property type="entry name" value="D-INOSITOL 3-PHOSPHATE GLYCOSYLTRANSFERASE"/>
    <property type="match status" value="1"/>
</dbReference>
<gene>
    <name evidence="3" type="ORF">Alo02nite_07630</name>
</gene>
<sequence length="421" mass="45554">MAGNGSLGINSGVSRPGGGPLSRFPWVATFIIYSPGALQPYGHAFDYVGGLGSGLCDQGYQVHVVTHDGPLVLSGVMVHTATSAAWDRLLAVLPSRLRRHAFRLLAEPRLLSTLSRVRAEHPDAPVLFETFEYLSLARYLRRPHGGLTGGIFHSTTFRSEREGVLRTAYKRVSARAARRIARSLAVVYVHGPHLRRRLLDELSLPETSPVRVLAHGAPDPAEVVLPTREKAREVLGLPAGNILLSLGTLRRDKDLSTLVRAVAASPDWVLVHAGPEGDASYRELEQLGEANGLGARLVIHKRFIPAVEHPLYFGAADLVSAFYDPAMTHESGTAKRARAFSRPLLAAGPPDLLDYVTEWGVGYTVPPHDVDAAAEALRRHAGLSPEDAAALEQRIHRAGQELSWRSVAATIAADLSPHHTT</sequence>
<keyword evidence="2" id="KW-0808">Transferase</keyword>
<proteinExistence type="predicted"/>
<evidence type="ECO:0000313" key="4">
    <source>
        <dbReference type="Proteomes" id="UP000631312"/>
    </source>
</evidence>